<gene>
    <name evidence="8" type="ORF">DEO23_14265</name>
</gene>
<dbReference type="PANTHER" id="PTHR30620">
    <property type="entry name" value="PERIPLASMIC BETA-GLUCOSIDASE-RELATED"/>
    <property type="match status" value="1"/>
</dbReference>
<dbReference type="RefSeq" id="WP_109276699.1">
    <property type="nucleotide sequence ID" value="NZ_QFKX01000006.1"/>
</dbReference>
<sequence length="682" mass="74241">MPDTSHHQAPLSSRVKPILEVDGLRFRDLDGDGELSAFEDWRLSPAERAADLVSRMSPEEKIGLMVINSRSMGISQHDPELTSHDGALDEQYHAIKLDPHNTAGDPYEGTTQQITEMHMRHFIMRETPTGSRIATWINAMQEVAESTRWGIPVIVAANSKNETGGFRMGATPEDKDFAQWPGTLGLAAGGDADLVRRFAELSREEWVASGLRKGYMYMADTVTDPRWFRSNGTFGEDPEFNAAAIDAVIRGFQGERGLCADGVALTTKHFPGGGARENGFDPHYAEGKFNVYPTPGSLETYHLPPFQAAIDAGTSSVMPYYAIPSKEKSAAPQGRLTEFEPVGFAFNHEILALLRSMGHTGYINSDSGILNKMAWGVEGLSVPERAGAAIAAGTDIIADTNDVHSIREAFTKGLFSPARLDEAAHGLLVELFTLGLFENPYVDPAHADEVVDNARARAAALEAHRRSVVLVKNPVRAGSPVLPLTPQALQGKRVYVELFEKDLTVARLDALRASIRADHPAASFTTDFHDADVAILLPNPSTGDYFRSTGLLDLTIDEHSHVALDKIREIRQNVETLVVGLNAVMSWLPGTLEPLADAFLIGFDTRPETVLDAVLGEFAPTGRLPLTFPISAEAIAVDENGICASPNDVPGFAKEQHMDGRPYVYVDSEGGRWSSGFGLRYL</sequence>
<evidence type="ECO:0000313" key="8">
    <source>
        <dbReference type="EMBL" id="PWH05237.1"/>
    </source>
</evidence>
<dbReference type="Pfam" id="PF00933">
    <property type="entry name" value="Glyco_hydro_3"/>
    <property type="match status" value="1"/>
</dbReference>
<accession>A0A2U2RHA2</accession>
<evidence type="ECO:0000256" key="4">
    <source>
        <dbReference type="ARBA" id="ARBA00022729"/>
    </source>
</evidence>
<comment type="caution">
    <text evidence="8">The sequence shown here is derived from an EMBL/GenBank/DDBJ whole genome shotgun (WGS) entry which is preliminary data.</text>
</comment>
<proteinExistence type="inferred from homology"/>
<reference evidence="8 9" key="1">
    <citation type="submission" date="2018-05" db="EMBL/GenBank/DDBJ databases">
        <title>Brachybacterium sp. M1HQ-2T, whole genome shotgun sequence.</title>
        <authorList>
            <person name="Tuo L."/>
        </authorList>
    </citation>
    <scope>NUCLEOTIDE SEQUENCE [LARGE SCALE GENOMIC DNA]</scope>
    <source>
        <strain evidence="8 9">M1HQ-2</strain>
    </source>
</reference>
<evidence type="ECO:0000256" key="5">
    <source>
        <dbReference type="ARBA" id="ARBA00022801"/>
    </source>
</evidence>
<dbReference type="AlphaFoldDB" id="A0A2U2RHA2"/>
<evidence type="ECO:0000256" key="3">
    <source>
        <dbReference type="ARBA" id="ARBA00012744"/>
    </source>
</evidence>
<dbReference type="PRINTS" id="PR00133">
    <property type="entry name" value="GLHYDRLASE3"/>
</dbReference>
<keyword evidence="6" id="KW-0326">Glycosidase</keyword>
<dbReference type="InterPro" id="IPR017853">
    <property type="entry name" value="GH"/>
</dbReference>
<comment type="catalytic activity">
    <reaction evidence="1">
        <text>Hydrolysis of terminal, non-reducing beta-D-glucosyl residues with release of beta-D-glucose.</text>
        <dbReference type="EC" id="3.2.1.21"/>
    </reaction>
</comment>
<evidence type="ECO:0000256" key="1">
    <source>
        <dbReference type="ARBA" id="ARBA00000448"/>
    </source>
</evidence>
<organism evidence="8 9">
    <name type="scientific">Brachybacterium endophyticum</name>
    <dbReference type="NCBI Taxonomy" id="2182385"/>
    <lineage>
        <taxon>Bacteria</taxon>
        <taxon>Bacillati</taxon>
        <taxon>Actinomycetota</taxon>
        <taxon>Actinomycetes</taxon>
        <taxon>Micrococcales</taxon>
        <taxon>Dermabacteraceae</taxon>
        <taxon>Brachybacterium</taxon>
    </lineage>
</organism>
<dbReference type="InterPro" id="IPR036962">
    <property type="entry name" value="Glyco_hydro_3_N_sf"/>
</dbReference>
<evidence type="ECO:0000313" key="9">
    <source>
        <dbReference type="Proteomes" id="UP000245590"/>
    </source>
</evidence>
<keyword evidence="4" id="KW-0732">Signal</keyword>
<dbReference type="GO" id="GO:0009251">
    <property type="term" value="P:glucan catabolic process"/>
    <property type="evidence" value="ECO:0007669"/>
    <property type="project" value="TreeGrafter"/>
</dbReference>
<dbReference type="SUPFAM" id="SSF51445">
    <property type="entry name" value="(Trans)glycosidases"/>
    <property type="match status" value="1"/>
</dbReference>
<dbReference type="Gene3D" id="3.40.50.1700">
    <property type="entry name" value="Glycoside hydrolase family 3 C-terminal domain"/>
    <property type="match status" value="1"/>
</dbReference>
<evidence type="ECO:0000256" key="6">
    <source>
        <dbReference type="ARBA" id="ARBA00023295"/>
    </source>
</evidence>
<dbReference type="InterPro" id="IPR036881">
    <property type="entry name" value="Glyco_hydro_3_C_sf"/>
</dbReference>
<keyword evidence="9" id="KW-1185">Reference proteome</keyword>
<evidence type="ECO:0000256" key="2">
    <source>
        <dbReference type="ARBA" id="ARBA00005336"/>
    </source>
</evidence>
<keyword evidence="5" id="KW-0378">Hydrolase</keyword>
<dbReference type="Gene3D" id="3.20.20.300">
    <property type="entry name" value="Glycoside hydrolase, family 3, N-terminal domain"/>
    <property type="match status" value="1"/>
</dbReference>
<dbReference type="PANTHER" id="PTHR30620:SF16">
    <property type="entry name" value="LYSOSOMAL BETA GLUCOSIDASE"/>
    <property type="match status" value="1"/>
</dbReference>
<feature type="domain" description="Glycoside hydrolase family 3 N-terminal" evidence="7">
    <location>
        <begin position="131"/>
        <end position="425"/>
    </location>
</feature>
<evidence type="ECO:0000259" key="7">
    <source>
        <dbReference type="Pfam" id="PF00933"/>
    </source>
</evidence>
<comment type="similarity">
    <text evidence="2">Belongs to the glycosyl hydrolase 3 family.</text>
</comment>
<protein>
    <recommendedName>
        <fullName evidence="3">beta-glucosidase</fullName>
        <ecNumber evidence="3">3.2.1.21</ecNumber>
    </recommendedName>
</protein>
<dbReference type="InterPro" id="IPR051915">
    <property type="entry name" value="Cellulose_Degrad_GH3"/>
</dbReference>
<dbReference type="GO" id="GO:0008422">
    <property type="term" value="F:beta-glucosidase activity"/>
    <property type="evidence" value="ECO:0007669"/>
    <property type="project" value="UniProtKB-EC"/>
</dbReference>
<dbReference type="OrthoDB" id="3187421at2"/>
<dbReference type="InterPro" id="IPR001764">
    <property type="entry name" value="Glyco_hydro_3_N"/>
</dbReference>
<dbReference type="Proteomes" id="UP000245590">
    <property type="component" value="Unassembled WGS sequence"/>
</dbReference>
<dbReference type="SUPFAM" id="SSF52279">
    <property type="entry name" value="Beta-D-glucan exohydrolase, C-terminal domain"/>
    <property type="match status" value="1"/>
</dbReference>
<dbReference type="EMBL" id="QFKX01000006">
    <property type="protein sequence ID" value="PWH05237.1"/>
    <property type="molecule type" value="Genomic_DNA"/>
</dbReference>
<dbReference type="EC" id="3.2.1.21" evidence="3"/>
<name>A0A2U2RHA2_9MICO</name>